<dbReference type="AlphaFoldDB" id="A0A7W7YHD4"/>
<gene>
    <name evidence="2" type="ORF">HNQ64_000469</name>
</gene>
<sequence>MKRRTTLLAIAASFLASVASSVQAAPLLLSRIITISPAQASVGQVVEVTVSRPELDPAIAKLIQINKGKLINLASRLPSNLSSRFTPNYKVFFTGPGSSFVEGQNLTSLGNNRYSVVVPQGARTGRLKLVSGTGSLAPSSLSTGTFTVSNLGIAFFNNSQYNMVSIKVNGVEQLTSNQVVVPGGFGELGLPAGSNYRVIYSIGIDRSRPILTRDGGTVTARPFNEAEGGYPIAVTAARLTAREMLRSTPSFTLNGNLMTSRWMGFNVVTGFFDGYDFISDITTGAMSFRKWQGDPATVIATGTVIEPTNWPNQAREIAVTLRNPNNTVHANIVITLTNPGFLPTFITGDGLTYEPPLP</sequence>
<organism evidence="2 3">
    <name type="scientific">Prosthecobacter dejongeii</name>
    <dbReference type="NCBI Taxonomy" id="48465"/>
    <lineage>
        <taxon>Bacteria</taxon>
        <taxon>Pseudomonadati</taxon>
        <taxon>Verrucomicrobiota</taxon>
        <taxon>Verrucomicrobiia</taxon>
        <taxon>Verrucomicrobiales</taxon>
        <taxon>Verrucomicrobiaceae</taxon>
        <taxon>Prosthecobacter</taxon>
    </lineage>
</organism>
<comment type="caution">
    <text evidence="2">The sequence shown here is derived from an EMBL/GenBank/DDBJ whole genome shotgun (WGS) entry which is preliminary data.</text>
</comment>
<evidence type="ECO:0000313" key="2">
    <source>
        <dbReference type="EMBL" id="MBB5036235.1"/>
    </source>
</evidence>
<accession>A0A7W7YHD4</accession>
<dbReference type="RefSeq" id="WP_184204806.1">
    <property type="nucleotide sequence ID" value="NZ_JACHIF010000001.1"/>
</dbReference>
<evidence type="ECO:0000313" key="3">
    <source>
        <dbReference type="Proteomes" id="UP000534294"/>
    </source>
</evidence>
<feature type="chain" id="PRO_5031372536" evidence="1">
    <location>
        <begin position="25"/>
        <end position="358"/>
    </location>
</feature>
<keyword evidence="1" id="KW-0732">Signal</keyword>
<feature type="signal peptide" evidence="1">
    <location>
        <begin position="1"/>
        <end position="24"/>
    </location>
</feature>
<protein>
    <submittedName>
        <fullName evidence="2">Uncharacterized protein</fullName>
    </submittedName>
</protein>
<name>A0A7W7YHD4_9BACT</name>
<proteinExistence type="predicted"/>
<dbReference type="EMBL" id="JACHIF010000001">
    <property type="protein sequence ID" value="MBB5036235.1"/>
    <property type="molecule type" value="Genomic_DNA"/>
</dbReference>
<reference evidence="2 3" key="1">
    <citation type="submission" date="2020-08" db="EMBL/GenBank/DDBJ databases">
        <title>Genomic Encyclopedia of Type Strains, Phase IV (KMG-IV): sequencing the most valuable type-strain genomes for metagenomic binning, comparative biology and taxonomic classification.</title>
        <authorList>
            <person name="Goeker M."/>
        </authorList>
    </citation>
    <scope>NUCLEOTIDE SEQUENCE [LARGE SCALE GENOMIC DNA]</scope>
    <source>
        <strain evidence="2 3">DSM 12251</strain>
    </source>
</reference>
<keyword evidence="3" id="KW-1185">Reference proteome</keyword>
<evidence type="ECO:0000256" key="1">
    <source>
        <dbReference type="SAM" id="SignalP"/>
    </source>
</evidence>
<dbReference type="Proteomes" id="UP000534294">
    <property type="component" value="Unassembled WGS sequence"/>
</dbReference>